<evidence type="ECO:0000313" key="1">
    <source>
        <dbReference type="EMBL" id="SDN96482.1"/>
    </source>
</evidence>
<protein>
    <submittedName>
        <fullName evidence="1">Uncharacterized protein</fullName>
    </submittedName>
</protein>
<dbReference type="RefSeq" id="WP_092642955.1">
    <property type="nucleotide sequence ID" value="NZ_FNID01000042.1"/>
</dbReference>
<sequence>MFIIAVPQFHSNIGLLKRFKAWRARRDTVQLYKYGGITFYTIAIPIKKGVPNYSELQELGPRFSGRLLMAQGLGPTEDLNSLLFLPKQLPQKIMLNVSTKICDSLPIPLIRRSIGLVDADGIYTSFAEKLIKHSPTVKIFTNNFEAYENTQEELLSLYGAPLVITNRISSLADCQVIYSPNPSDADEAAKLGAITVSGGVQGNFEWENVFSLYELDIPLEAAEHMPQGVNPIHFLSAAYELCGKREYEDILPHSLLTGRQVLAYSSLSDYIKKRYKVPGVSG</sequence>
<dbReference type="STRING" id="258515.SAMN05192585_1427"/>
<dbReference type="AlphaFoldDB" id="A0A1H0FPM3"/>
<proteinExistence type="predicted"/>
<evidence type="ECO:0000313" key="2">
    <source>
        <dbReference type="Proteomes" id="UP000199182"/>
    </source>
</evidence>
<organism evidence="1 2">
    <name type="scientific">Acetanaerobacterium elongatum</name>
    <dbReference type="NCBI Taxonomy" id="258515"/>
    <lineage>
        <taxon>Bacteria</taxon>
        <taxon>Bacillati</taxon>
        <taxon>Bacillota</taxon>
        <taxon>Clostridia</taxon>
        <taxon>Eubacteriales</taxon>
        <taxon>Oscillospiraceae</taxon>
        <taxon>Acetanaerobacterium</taxon>
    </lineage>
</organism>
<gene>
    <name evidence="1" type="ORF">SAMN05192585_1427</name>
</gene>
<name>A0A1H0FPM3_9FIRM</name>
<dbReference type="Proteomes" id="UP000199182">
    <property type="component" value="Unassembled WGS sequence"/>
</dbReference>
<accession>A0A1H0FPM3</accession>
<dbReference type="EMBL" id="FNID01000042">
    <property type="protein sequence ID" value="SDN96482.1"/>
    <property type="molecule type" value="Genomic_DNA"/>
</dbReference>
<reference evidence="1 2" key="1">
    <citation type="submission" date="2016-10" db="EMBL/GenBank/DDBJ databases">
        <authorList>
            <person name="de Groot N.N."/>
        </authorList>
    </citation>
    <scope>NUCLEOTIDE SEQUENCE [LARGE SCALE GENOMIC DNA]</scope>
    <source>
        <strain evidence="1 2">CGMCC 1.5012</strain>
    </source>
</reference>
<keyword evidence="2" id="KW-1185">Reference proteome</keyword>